<dbReference type="InterPro" id="IPR003323">
    <property type="entry name" value="OTU_dom"/>
</dbReference>
<evidence type="ECO:0000256" key="7">
    <source>
        <dbReference type="ARBA" id="ARBA00022553"/>
    </source>
</evidence>
<evidence type="ECO:0000259" key="17">
    <source>
        <dbReference type="PROSITE" id="PS50802"/>
    </source>
</evidence>
<keyword evidence="20" id="KW-1185">Reference proteome</keyword>
<dbReference type="EMBL" id="CACVKT020004645">
    <property type="protein sequence ID" value="CAC5390856.1"/>
    <property type="molecule type" value="Genomic_DNA"/>
</dbReference>
<evidence type="ECO:0000256" key="2">
    <source>
        <dbReference type="ARBA" id="ARBA00004123"/>
    </source>
</evidence>
<dbReference type="GO" id="GO:0035523">
    <property type="term" value="P:protein K29-linked deubiquitination"/>
    <property type="evidence" value="ECO:0007669"/>
    <property type="project" value="TreeGrafter"/>
</dbReference>
<evidence type="ECO:0000313" key="19">
    <source>
        <dbReference type="EMBL" id="CAC5390856.1"/>
    </source>
</evidence>
<evidence type="ECO:0000256" key="3">
    <source>
        <dbReference type="ARBA" id="ARBA00004496"/>
    </source>
</evidence>
<feature type="domain" description="A20-type" evidence="18">
    <location>
        <begin position="983"/>
        <end position="1018"/>
    </location>
</feature>
<evidence type="ECO:0000256" key="4">
    <source>
        <dbReference type="ARBA" id="ARBA00005865"/>
    </source>
</evidence>
<dbReference type="Proteomes" id="UP000507470">
    <property type="component" value="Unassembled WGS sequence"/>
</dbReference>
<keyword evidence="11" id="KW-0833">Ubl conjugation pathway</keyword>
<evidence type="ECO:0000259" key="18">
    <source>
        <dbReference type="PROSITE" id="PS51036"/>
    </source>
</evidence>
<dbReference type="SMART" id="SM00259">
    <property type="entry name" value="ZnF_A20"/>
    <property type="match status" value="6"/>
</dbReference>
<keyword evidence="15" id="KW-0539">Nucleus</keyword>
<dbReference type="PANTHER" id="PTHR13367:SF3">
    <property type="entry name" value="TUMOR NECROSIS FACTOR ALPHA-INDUCED PROTEIN 3"/>
    <property type="match status" value="1"/>
</dbReference>
<evidence type="ECO:0000256" key="15">
    <source>
        <dbReference type="ARBA" id="ARBA00023242"/>
    </source>
</evidence>
<evidence type="ECO:0000256" key="14">
    <source>
        <dbReference type="ARBA" id="ARBA00022833"/>
    </source>
</evidence>
<keyword evidence="8" id="KW-0645">Protease</keyword>
<evidence type="ECO:0000256" key="8">
    <source>
        <dbReference type="ARBA" id="ARBA00022670"/>
    </source>
</evidence>
<dbReference type="Gene3D" id="4.10.240.30">
    <property type="match status" value="1"/>
</dbReference>
<dbReference type="InterPro" id="IPR051346">
    <property type="entry name" value="OTU_Deubiquitinase"/>
</dbReference>
<evidence type="ECO:0000256" key="6">
    <source>
        <dbReference type="ARBA" id="ARBA00022490"/>
    </source>
</evidence>
<dbReference type="EC" id="3.4.19.12" evidence="5"/>
<feature type="domain" description="OTU" evidence="17">
    <location>
        <begin position="94"/>
        <end position="267"/>
    </location>
</feature>
<dbReference type="InterPro" id="IPR002653">
    <property type="entry name" value="Znf_A20"/>
</dbReference>
<evidence type="ECO:0000256" key="5">
    <source>
        <dbReference type="ARBA" id="ARBA00012759"/>
    </source>
</evidence>
<dbReference type="PROSITE" id="PS51036">
    <property type="entry name" value="ZF_A20"/>
    <property type="match status" value="3"/>
</dbReference>
<evidence type="ECO:0000256" key="9">
    <source>
        <dbReference type="ARBA" id="ARBA00022723"/>
    </source>
</evidence>
<feature type="region of interest" description="Disordered" evidence="16">
    <location>
        <begin position="503"/>
        <end position="552"/>
    </location>
</feature>
<feature type="domain" description="A20-type" evidence="18">
    <location>
        <begin position="809"/>
        <end position="844"/>
    </location>
</feature>
<name>A0A6J8C5R0_MYTCO</name>
<keyword evidence="7" id="KW-0597">Phosphoprotein</keyword>
<keyword evidence="6" id="KW-0963">Cytoplasm</keyword>
<accession>A0A6J8C5R0</accession>
<dbReference type="GO" id="GO:0003677">
    <property type="term" value="F:DNA binding"/>
    <property type="evidence" value="ECO:0007669"/>
    <property type="project" value="InterPro"/>
</dbReference>
<keyword evidence="12 19" id="KW-0378">Hydrolase</keyword>
<dbReference type="PANTHER" id="PTHR13367">
    <property type="entry name" value="UBIQUITIN THIOESTERASE"/>
    <property type="match status" value="1"/>
</dbReference>
<dbReference type="GO" id="GO:0004843">
    <property type="term" value="F:cysteine-type deubiquitinase activity"/>
    <property type="evidence" value="ECO:0007669"/>
    <property type="project" value="UniProtKB-EC"/>
</dbReference>
<reference evidence="19 20" key="1">
    <citation type="submission" date="2020-06" db="EMBL/GenBank/DDBJ databases">
        <authorList>
            <person name="Li R."/>
            <person name="Bekaert M."/>
        </authorList>
    </citation>
    <scope>NUCLEOTIDE SEQUENCE [LARGE SCALE GENOMIC DNA]</scope>
    <source>
        <strain evidence="20">wild</strain>
    </source>
</reference>
<feature type="compositionally biased region" description="Low complexity" evidence="16">
    <location>
        <begin position="587"/>
        <end position="602"/>
    </location>
</feature>
<dbReference type="Pfam" id="PF02338">
    <property type="entry name" value="OTU"/>
    <property type="match status" value="1"/>
</dbReference>
<evidence type="ECO:0000256" key="1">
    <source>
        <dbReference type="ARBA" id="ARBA00000707"/>
    </source>
</evidence>
<dbReference type="GO" id="GO:1990168">
    <property type="term" value="P:protein K33-linked deubiquitination"/>
    <property type="evidence" value="ECO:0007669"/>
    <property type="project" value="TreeGrafter"/>
</dbReference>
<gene>
    <name evidence="19" type="ORF">MCOR_25930</name>
</gene>
<evidence type="ECO:0000256" key="11">
    <source>
        <dbReference type="ARBA" id="ARBA00022786"/>
    </source>
</evidence>
<keyword evidence="9" id="KW-0479">Metal-binding</keyword>
<evidence type="ECO:0000256" key="16">
    <source>
        <dbReference type="SAM" id="MobiDB-lite"/>
    </source>
</evidence>
<keyword evidence="10" id="KW-0863">Zinc-finger</keyword>
<dbReference type="GO" id="GO:0007010">
    <property type="term" value="P:cytoskeleton organization"/>
    <property type="evidence" value="ECO:0007669"/>
    <property type="project" value="TreeGrafter"/>
</dbReference>
<dbReference type="GO" id="GO:0030177">
    <property type="term" value="P:positive regulation of Wnt signaling pathway"/>
    <property type="evidence" value="ECO:0007669"/>
    <property type="project" value="TreeGrafter"/>
</dbReference>
<dbReference type="AlphaFoldDB" id="A0A6J8C5R0"/>
<evidence type="ECO:0000256" key="13">
    <source>
        <dbReference type="ARBA" id="ARBA00022807"/>
    </source>
</evidence>
<feature type="compositionally biased region" description="Polar residues" evidence="16">
    <location>
        <begin position="523"/>
        <end position="546"/>
    </location>
</feature>
<feature type="region of interest" description="Disordered" evidence="16">
    <location>
        <begin position="586"/>
        <end position="612"/>
    </location>
</feature>
<dbReference type="GO" id="GO:0071947">
    <property type="term" value="P:protein deubiquitination involved in ubiquitin-dependent protein catabolic process"/>
    <property type="evidence" value="ECO:0007669"/>
    <property type="project" value="TreeGrafter"/>
</dbReference>
<keyword evidence="13" id="KW-0788">Thiol protease</keyword>
<evidence type="ECO:0000313" key="20">
    <source>
        <dbReference type="Proteomes" id="UP000507470"/>
    </source>
</evidence>
<dbReference type="GO" id="GO:0005737">
    <property type="term" value="C:cytoplasm"/>
    <property type="evidence" value="ECO:0007669"/>
    <property type="project" value="UniProtKB-SubCell"/>
</dbReference>
<dbReference type="GO" id="GO:0008270">
    <property type="term" value="F:zinc ion binding"/>
    <property type="evidence" value="ECO:0007669"/>
    <property type="project" value="UniProtKB-KW"/>
</dbReference>
<sequence length="1033" mass="116884">MSDVVPPFKKNFRDCSPHMANSLQESIQNDIDTSERNKTFCLKSYHVYNINLPNLTLYPEGFRHFYLLNILDTDIRQELQDNKVINWCRSAKTLYPLKTKGDGNCLLHAVSMCLWGLEDENLLLRRLLYVSLVQDTSTQKNFQRRWLLRQRRMNQERPFGFNAHLDKNEWEREWETITNAAIDEQNREAFLPYDTLEAVHLYVLANILRRPIIVLASKNVRSVYGNNVQECNISGIYLPLEWKETEIYPSPILIGYSMNHFVPLVTKQSLERDNDGELVVPLVLSDQTPLFVQFLLPDEEPLVQDLLKMYLKLKSVPMTTQDSVLQIPVAKLEFQTIQDHHNLVQDHLSECLQIYGFWSKDPSRAPQAQAPPVFVNNEYRVVDQEKGTITCQPQCLSEGCEMYGAPSIAGYCHKCFMDYTREYKRVEEVQAQNRQIEMEPTAPPASFTGQQIYEMSMMEEQCKTKCGNRASTKTYPYCHECHPSESHRHPPSNLNMSLSLHETLSKGQSEPIDDQSLFGGGQSRTPPGSGHQMNRQSPGFSNSFTRMQPGDLHRQQCSSPHCKEHCLTLQANKCAKCFVTTGFTDFSSNENSPPSSRPAEAAGGRSGPSSQTYVLNDLSGARNPPGLRSFNVEDLRCKTLNCKNPPHFFLEGYCSECANSRNRKTETYSVRTSDRTQDKVIQTSMVPTTAEGKNICLTPGCYGTIEQGGLCHSCIVNSRRSSGDPTEYGPEQLIESATPCQHIAPEEVNPVITSHKDKIKCASPVCKNMIYPPNQMCEDCTSILADNHARCRSTEHRRLTPVQHGVCYSPSRQKCKVVGCQYYGDSRTHGYCSKCYEKDKKDKMKPLLRPIRKGTICIEPGCDKYGDESMHYRCTFHYNVLKEMYGGSVGPPSRPGTINTNVPTSVSRTVPVTSNITRPGLPFSATVPGATSPTRTYPLLPAQVEMFNVPEREPLNDLSRTSVTSPGVEQKYSLAMSKVERERRSIKFCKGVGCNNYGNSSKEGYCNSCYPEIQRQRLTGNVGKPENRNHHCC</sequence>
<dbReference type="OrthoDB" id="10064699at2759"/>
<dbReference type="GO" id="GO:0016477">
    <property type="term" value="P:cell migration"/>
    <property type="evidence" value="ECO:0007669"/>
    <property type="project" value="TreeGrafter"/>
</dbReference>
<evidence type="ECO:0000256" key="12">
    <source>
        <dbReference type="ARBA" id="ARBA00022801"/>
    </source>
</evidence>
<organism evidence="19 20">
    <name type="scientific">Mytilus coruscus</name>
    <name type="common">Sea mussel</name>
    <dbReference type="NCBI Taxonomy" id="42192"/>
    <lineage>
        <taxon>Eukaryota</taxon>
        <taxon>Metazoa</taxon>
        <taxon>Spiralia</taxon>
        <taxon>Lophotrochozoa</taxon>
        <taxon>Mollusca</taxon>
        <taxon>Bivalvia</taxon>
        <taxon>Autobranchia</taxon>
        <taxon>Pteriomorphia</taxon>
        <taxon>Mytilida</taxon>
        <taxon>Mytiloidea</taxon>
        <taxon>Mytilidae</taxon>
        <taxon>Mytilinae</taxon>
        <taxon>Mytilus</taxon>
    </lineage>
</organism>
<feature type="domain" description="A20-type" evidence="18">
    <location>
        <begin position="389"/>
        <end position="424"/>
    </location>
</feature>
<dbReference type="GO" id="GO:0070530">
    <property type="term" value="F:K63-linked polyubiquitin modification-dependent protein binding"/>
    <property type="evidence" value="ECO:0007669"/>
    <property type="project" value="TreeGrafter"/>
</dbReference>
<keyword evidence="14" id="KW-0862">Zinc</keyword>
<comment type="similarity">
    <text evidence="4">Belongs to the peptidase C64 family.</text>
</comment>
<evidence type="ECO:0000256" key="10">
    <source>
        <dbReference type="ARBA" id="ARBA00022771"/>
    </source>
</evidence>
<protein>
    <recommendedName>
        <fullName evidence="5">ubiquitinyl hydrolase 1</fullName>
        <ecNumber evidence="5">3.4.19.12</ecNumber>
    </recommendedName>
</protein>
<dbReference type="PROSITE" id="PS50802">
    <property type="entry name" value="OTU"/>
    <property type="match status" value="1"/>
</dbReference>
<dbReference type="GO" id="GO:0005634">
    <property type="term" value="C:nucleus"/>
    <property type="evidence" value="ECO:0007669"/>
    <property type="project" value="UniProtKB-SubCell"/>
</dbReference>
<comment type="catalytic activity">
    <reaction evidence="1">
        <text>Thiol-dependent hydrolysis of ester, thioester, amide, peptide and isopeptide bonds formed by the C-terminal Gly of ubiquitin (a 76-residue protein attached to proteins as an intracellular targeting signal).</text>
        <dbReference type="EC" id="3.4.19.12"/>
    </reaction>
</comment>
<proteinExistence type="inferred from homology"/>
<comment type="subcellular location">
    <subcellularLocation>
        <location evidence="3">Cytoplasm</location>
    </subcellularLocation>
    <subcellularLocation>
        <location evidence="2">Nucleus</location>
    </subcellularLocation>
</comment>